<proteinExistence type="inferred from homology"/>
<dbReference type="EMBL" id="JAVDQG010000010">
    <property type="protein sequence ID" value="MDR6227505.1"/>
    <property type="molecule type" value="Genomic_DNA"/>
</dbReference>
<dbReference type="PIRSF" id="PIRSF000390">
    <property type="entry name" value="PLP_StrS"/>
    <property type="match status" value="1"/>
</dbReference>
<dbReference type="InterPro" id="IPR015424">
    <property type="entry name" value="PyrdxlP-dep_Trfase"/>
</dbReference>
<evidence type="ECO:0000256" key="1">
    <source>
        <dbReference type="RuleBase" id="RU004508"/>
    </source>
</evidence>
<comment type="similarity">
    <text evidence="1">Belongs to the DegT/DnrJ/EryC1 family.</text>
</comment>
<dbReference type="CDD" id="cd00616">
    <property type="entry name" value="AHBA_syn"/>
    <property type="match status" value="1"/>
</dbReference>
<gene>
    <name evidence="2" type="ORF">JOE21_003528</name>
</gene>
<dbReference type="SUPFAM" id="SSF53383">
    <property type="entry name" value="PLP-dependent transferases"/>
    <property type="match status" value="1"/>
</dbReference>
<dbReference type="Pfam" id="PF01041">
    <property type="entry name" value="DegT_DnrJ_EryC1"/>
    <property type="match status" value="1"/>
</dbReference>
<keyword evidence="1" id="KW-0663">Pyridoxal phosphate</keyword>
<name>A0ABU1IRY3_9BACL</name>
<keyword evidence="2" id="KW-0032">Aminotransferase</keyword>
<keyword evidence="2" id="KW-0808">Transferase</keyword>
<evidence type="ECO:0000313" key="2">
    <source>
        <dbReference type="EMBL" id="MDR6227505.1"/>
    </source>
</evidence>
<dbReference type="InterPro" id="IPR015422">
    <property type="entry name" value="PyrdxlP-dep_Trfase_small"/>
</dbReference>
<organism evidence="2 3">
    <name type="scientific">Desmospora profundinema</name>
    <dbReference type="NCBI Taxonomy" id="1571184"/>
    <lineage>
        <taxon>Bacteria</taxon>
        <taxon>Bacillati</taxon>
        <taxon>Bacillota</taxon>
        <taxon>Bacilli</taxon>
        <taxon>Bacillales</taxon>
        <taxon>Thermoactinomycetaceae</taxon>
        <taxon>Desmospora</taxon>
    </lineage>
</organism>
<reference evidence="2 3" key="1">
    <citation type="submission" date="2023-07" db="EMBL/GenBank/DDBJ databases">
        <title>Genomic Encyclopedia of Type Strains, Phase IV (KMG-IV): sequencing the most valuable type-strain genomes for metagenomic binning, comparative biology and taxonomic classification.</title>
        <authorList>
            <person name="Goeker M."/>
        </authorList>
    </citation>
    <scope>NUCLEOTIDE SEQUENCE [LARGE SCALE GENOMIC DNA]</scope>
    <source>
        <strain evidence="2 3">DSM 45903</strain>
    </source>
</reference>
<dbReference type="Proteomes" id="UP001185012">
    <property type="component" value="Unassembled WGS sequence"/>
</dbReference>
<keyword evidence="3" id="KW-1185">Reference proteome</keyword>
<evidence type="ECO:0000313" key="3">
    <source>
        <dbReference type="Proteomes" id="UP001185012"/>
    </source>
</evidence>
<dbReference type="GO" id="GO:0102933">
    <property type="term" value="F:GDP-4-dehydro-6-deoxy-D-mannose-4-aminotransferase activity"/>
    <property type="evidence" value="ECO:0007669"/>
    <property type="project" value="UniProtKB-EC"/>
</dbReference>
<comment type="caution">
    <text evidence="2">The sequence shown here is derived from an EMBL/GenBank/DDBJ whole genome shotgun (WGS) entry which is preliminary data.</text>
</comment>
<dbReference type="Gene3D" id="3.40.640.10">
    <property type="entry name" value="Type I PLP-dependent aspartate aminotransferase-like (Major domain)"/>
    <property type="match status" value="1"/>
</dbReference>
<dbReference type="InterPro" id="IPR015421">
    <property type="entry name" value="PyrdxlP-dep_Trfase_major"/>
</dbReference>
<dbReference type="PANTHER" id="PTHR30244">
    <property type="entry name" value="TRANSAMINASE"/>
    <property type="match status" value="1"/>
</dbReference>
<protein>
    <submittedName>
        <fullName evidence="2">Perosamine synthetase</fullName>
        <ecNumber evidence="2">2.6.1.102</ecNumber>
    </submittedName>
</protein>
<dbReference type="InterPro" id="IPR000653">
    <property type="entry name" value="DegT/StrS_aminotransferase"/>
</dbReference>
<sequence length="376" mass="42095">MRILLARPDIDEREIQSVTNVLRSGVLSLGPRTAEFEARFARRFGRAYGVALNSGTSALHVAVKALGLGPGDEVITTPYSFIASGNCLLYEGVRPVFVDINPETLTLDAAQVEAAITPRTRGILPVHLFGQVCEMDVIREIADRHHLKMIEDACEAIGATWKGKPAGTWGEAAVFGFYPNKQITTGEGGMLLTDDPGLRDLALSLRNQGRDPGSQWLQHDRVGYNYRMSELQAALGLVQLERLEEILARRADVAKRYIQLLRHYRVPVDLPRIPEACQISWFVFIVILPQGIQRERVIHHLGSNGIQSRAYFPVIHLQHDFYSRFDFRPGNFPVSETMAERTLAIPFFNQITPKEQEKVIGELAIALKKEGFDANR</sequence>
<dbReference type="EC" id="2.6.1.102" evidence="2"/>
<dbReference type="PANTHER" id="PTHR30244:SF39">
    <property type="entry name" value="BLR3650 PROTEIN"/>
    <property type="match status" value="1"/>
</dbReference>
<accession>A0ABU1IRY3</accession>
<dbReference type="Gene3D" id="3.90.1150.10">
    <property type="entry name" value="Aspartate Aminotransferase, domain 1"/>
    <property type="match status" value="1"/>
</dbReference>
<dbReference type="RefSeq" id="WP_309868564.1">
    <property type="nucleotide sequence ID" value="NZ_JAVDQG010000010.1"/>
</dbReference>